<dbReference type="InterPro" id="IPR025110">
    <property type="entry name" value="AMP-bd_C"/>
</dbReference>
<organism evidence="5 6">
    <name type="scientific">Amycolatopsis acididurans</name>
    <dbReference type="NCBI Taxonomy" id="2724524"/>
    <lineage>
        <taxon>Bacteria</taxon>
        <taxon>Bacillati</taxon>
        <taxon>Actinomycetota</taxon>
        <taxon>Actinomycetes</taxon>
        <taxon>Pseudonocardiales</taxon>
        <taxon>Pseudonocardiaceae</taxon>
        <taxon>Amycolatopsis</taxon>
    </lineage>
</organism>
<dbReference type="PANTHER" id="PTHR43201">
    <property type="entry name" value="ACYL-COA SYNTHETASE"/>
    <property type="match status" value="1"/>
</dbReference>
<dbReference type="PANTHER" id="PTHR43201:SF5">
    <property type="entry name" value="MEDIUM-CHAIN ACYL-COA LIGASE ACSF2, MITOCHONDRIAL"/>
    <property type="match status" value="1"/>
</dbReference>
<dbReference type="InterPro" id="IPR045851">
    <property type="entry name" value="AMP-bd_C_sf"/>
</dbReference>
<evidence type="ECO:0000313" key="6">
    <source>
        <dbReference type="Proteomes" id="UP000715441"/>
    </source>
</evidence>
<keyword evidence="6" id="KW-1185">Reference proteome</keyword>
<dbReference type="Gene3D" id="3.30.300.30">
    <property type="match status" value="1"/>
</dbReference>
<dbReference type="EMBL" id="JAAXLS010000002">
    <property type="protein sequence ID" value="NKQ52509.1"/>
    <property type="molecule type" value="Genomic_DNA"/>
</dbReference>
<dbReference type="Pfam" id="PF00501">
    <property type="entry name" value="AMP-binding"/>
    <property type="match status" value="1"/>
</dbReference>
<dbReference type="InterPro" id="IPR020845">
    <property type="entry name" value="AMP-binding_CS"/>
</dbReference>
<keyword evidence="2 5" id="KW-0436">Ligase</keyword>
<comment type="similarity">
    <text evidence="1">Belongs to the ATP-dependent AMP-binding enzyme family.</text>
</comment>
<dbReference type="Proteomes" id="UP000715441">
    <property type="component" value="Unassembled WGS sequence"/>
</dbReference>
<comment type="caution">
    <text evidence="5">The sequence shown here is derived from an EMBL/GenBank/DDBJ whole genome shotgun (WGS) entry which is preliminary data.</text>
</comment>
<dbReference type="GO" id="GO:0016874">
    <property type="term" value="F:ligase activity"/>
    <property type="evidence" value="ECO:0007669"/>
    <property type="project" value="UniProtKB-KW"/>
</dbReference>
<feature type="domain" description="AMP-dependent synthetase/ligase" evidence="3">
    <location>
        <begin position="24"/>
        <end position="372"/>
    </location>
</feature>
<accession>A0ABX1J0K7</accession>
<evidence type="ECO:0000256" key="2">
    <source>
        <dbReference type="ARBA" id="ARBA00022598"/>
    </source>
</evidence>
<evidence type="ECO:0000259" key="3">
    <source>
        <dbReference type="Pfam" id="PF00501"/>
    </source>
</evidence>
<dbReference type="Gene3D" id="3.40.50.12780">
    <property type="entry name" value="N-terminal domain of ligase-like"/>
    <property type="match status" value="1"/>
</dbReference>
<proteinExistence type="inferred from homology"/>
<dbReference type="InterPro" id="IPR042099">
    <property type="entry name" value="ANL_N_sf"/>
</dbReference>
<dbReference type="SUPFAM" id="SSF56801">
    <property type="entry name" value="Acetyl-CoA synthetase-like"/>
    <property type="match status" value="1"/>
</dbReference>
<evidence type="ECO:0000259" key="4">
    <source>
        <dbReference type="Pfam" id="PF13193"/>
    </source>
</evidence>
<dbReference type="PROSITE" id="PS00455">
    <property type="entry name" value="AMP_BINDING"/>
    <property type="match status" value="1"/>
</dbReference>
<gene>
    <name evidence="5" type="ORF">HFP15_06415</name>
</gene>
<protein>
    <submittedName>
        <fullName evidence="5">ATP-dependent acyl-CoA ligase</fullName>
    </submittedName>
</protein>
<name>A0ABX1J0K7_9PSEU</name>
<evidence type="ECO:0000313" key="5">
    <source>
        <dbReference type="EMBL" id="NKQ52509.1"/>
    </source>
</evidence>
<reference evidence="5 6" key="1">
    <citation type="submission" date="2020-04" db="EMBL/GenBank/DDBJ databases">
        <title>Novel species.</title>
        <authorList>
            <person name="Teo W.F.A."/>
            <person name="Lipun K."/>
            <person name="Srisuk N."/>
            <person name="Duangmal K."/>
        </authorList>
    </citation>
    <scope>NUCLEOTIDE SEQUENCE [LARGE SCALE GENOMIC DNA]</scope>
    <source>
        <strain evidence="5 6">K13G38</strain>
    </source>
</reference>
<evidence type="ECO:0000256" key="1">
    <source>
        <dbReference type="ARBA" id="ARBA00006432"/>
    </source>
</evidence>
<sequence length="511" mass="55553">MATVGDGKLTRRGTDTLATVLLGHAARTPDAPFLVFERAPGRVEHTTYREQAERAARTAATLARHGVRAGERFCVNLTNRPEFYDLWFGAAFLGATIVPVNPLSTVDELGYLVRHAGCEVVVTQSDLVGTAHGTGAAKVLDVDAPWLAEDALDQPAATDPASTLGVLYTSGTTSRPKGVEVSHAAYLFCGDAVAGHLRVRPDDRQLIVLPLFHGNAQYYSTMSALVTGASIALAPRFSASRWSTQAATLGATVASLFAAPIRMILAADPDDNDTAHALRVVMFAQNVTDQALATFERRFAVPLVQLYGMTETVVPPTINPLYEDRRGRSIGRPLPGITVRVAGPDDEDVPFGEPGELLVHGEPGRTIMTRYLHDPEATATTLRDGWLHTGDTVTLGADGYLAFVDRRKDMIKRAGENVASGEVERVVDEHPAVFESAAVGVPDEMRDEAIHVYVVRHRGASLEEEELLAHCRERMAKFRVPDRVIFVDDLPRTSVGKIQKHLIRRREGQHP</sequence>
<feature type="domain" description="AMP-binding enzyme C-terminal" evidence="4">
    <location>
        <begin position="422"/>
        <end position="497"/>
    </location>
</feature>
<dbReference type="Pfam" id="PF13193">
    <property type="entry name" value="AMP-binding_C"/>
    <property type="match status" value="1"/>
</dbReference>
<dbReference type="InterPro" id="IPR000873">
    <property type="entry name" value="AMP-dep_synth/lig_dom"/>
</dbReference>